<evidence type="ECO:0000313" key="8">
    <source>
        <dbReference type="EMBL" id="EAK6412520.1"/>
    </source>
</evidence>
<dbReference type="Pfam" id="PF22022">
    <property type="entry name" value="Phage_int_M"/>
    <property type="match status" value="1"/>
</dbReference>
<dbReference type="PANTHER" id="PTHR30629:SF2">
    <property type="entry name" value="PROPHAGE INTEGRASE INTS-RELATED"/>
    <property type="match status" value="1"/>
</dbReference>
<reference evidence="7 12" key="3">
    <citation type="submission" date="2018-05" db="EMBL/GenBank/DDBJ databases">
        <authorList>
            <consortium name="PulseNet: The National Subtyping Network for Foodborne Disease Surveillance"/>
            <person name="Tarr C.L."/>
            <person name="Trees E."/>
            <person name="Katz L.S."/>
            <person name="Carleton-Romer H.A."/>
            <person name="Stroika S."/>
            <person name="Kucerova Z."/>
            <person name="Roache K.F."/>
            <person name="Sabol A.L."/>
            <person name="Besser J."/>
            <person name="Gerner-Smidt P."/>
        </authorList>
    </citation>
    <scope>NUCLEOTIDE SEQUENCE [LARGE SCALE GENOMIC DNA]</scope>
    <source>
        <strain evidence="7 12">PNUSAC003589</strain>
        <strain evidence="6 10">PNUSAC009041</strain>
    </source>
</reference>
<keyword evidence="4" id="KW-0233">DNA recombination</keyword>
<evidence type="ECO:0000313" key="12">
    <source>
        <dbReference type="Proteomes" id="UP000410873"/>
    </source>
</evidence>
<evidence type="ECO:0000313" key="6">
    <source>
        <dbReference type="EMBL" id="EAJ9719080.1"/>
    </source>
</evidence>
<dbReference type="CDD" id="cd00801">
    <property type="entry name" value="INT_P4_C"/>
    <property type="match status" value="1"/>
</dbReference>
<reference evidence="8 11" key="2">
    <citation type="submission" date="2018-05" db="EMBL/GenBank/DDBJ databases">
        <authorList>
            <consortium name="NARMS: The National Antimicrobial Resistance Monitoring System"/>
        </authorList>
    </citation>
    <scope>NUCLEOTIDE SEQUENCE [LARGE SCALE GENOMIC DNA]</scope>
    <source>
        <strain evidence="8 11">CVM N62988</strain>
    </source>
</reference>
<dbReference type="InterPro" id="IPR025166">
    <property type="entry name" value="Integrase_DNA_bind_dom"/>
</dbReference>
<evidence type="ECO:0000313" key="9">
    <source>
        <dbReference type="EMBL" id="OEV47865.1"/>
    </source>
</evidence>
<evidence type="ECO:0000259" key="5">
    <source>
        <dbReference type="PROSITE" id="PS51898"/>
    </source>
</evidence>
<dbReference type="PROSITE" id="PS51898">
    <property type="entry name" value="TYR_RECOMBINASE"/>
    <property type="match status" value="1"/>
</dbReference>
<dbReference type="InterPro" id="IPR013762">
    <property type="entry name" value="Integrase-like_cat_sf"/>
</dbReference>
<dbReference type="EMBL" id="MJVJ01000077">
    <property type="protein sequence ID" value="OEV47865.1"/>
    <property type="molecule type" value="Genomic_DNA"/>
</dbReference>
<proteinExistence type="inferred from homology"/>
<dbReference type="EMBL" id="AACFWJ010000001">
    <property type="protein sequence ID" value="EAK3958372.1"/>
    <property type="molecule type" value="Genomic_DNA"/>
</dbReference>
<dbReference type="InterPro" id="IPR053876">
    <property type="entry name" value="Phage_int_M"/>
</dbReference>
<dbReference type="EMBL" id="AACHYE010000001">
    <property type="protein sequence ID" value="EAK6412520.1"/>
    <property type="molecule type" value="Genomic_DNA"/>
</dbReference>
<dbReference type="InterPro" id="IPR038488">
    <property type="entry name" value="Integrase_DNA-bd_sf"/>
</dbReference>
<dbReference type="GO" id="GO:0003677">
    <property type="term" value="F:DNA binding"/>
    <property type="evidence" value="ECO:0007669"/>
    <property type="project" value="UniProtKB-KW"/>
</dbReference>
<evidence type="ECO:0000313" key="10">
    <source>
        <dbReference type="Proteomes" id="UP000349590"/>
    </source>
</evidence>
<dbReference type="OMA" id="DWHTACK"/>
<evidence type="ECO:0000256" key="2">
    <source>
        <dbReference type="ARBA" id="ARBA00022908"/>
    </source>
</evidence>
<dbReference type="Proteomes" id="UP000410873">
    <property type="component" value="Unassembled WGS sequence"/>
</dbReference>
<name>A0A1E7NLU7_CAMJU</name>
<dbReference type="Gene3D" id="1.10.150.130">
    <property type="match status" value="1"/>
</dbReference>
<dbReference type="Proteomes" id="UP000865560">
    <property type="component" value="Unassembled WGS sequence"/>
</dbReference>
<dbReference type="AlphaFoldDB" id="A0A1E7NLU7"/>
<protein>
    <submittedName>
        <fullName evidence="7">DUF4102 domain-containing protein</fullName>
    </submittedName>
    <submittedName>
        <fullName evidence="9">Integrase</fullName>
    </submittedName>
</protein>
<dbReference type="GO" id="GO:0006310">
    <property type="term" value="P:DNA recombination"/>
    <property type="evidence" value="ECO:0007669"/>
    <property type="project" value="UniProtKB-KW"/>
</dbReference>
<dbReference type="Pfam" id="PF00589">
    <property type="entry name" value="Phage_integrase"/>
    <property type="match status" value="1"/>
</dbReference>
<keyword evidence="2" id="KW-0229">DNA integration</keyword>
<sequence length="391" mass="45026">MAKINKLTDSFLKSIKCESDKKFIKFADPSLKGLYVFIYPSGKKLFKIRQANDTYIKIGEYPLLSLAELREIALNAFKLKAKGQNIKNAKRLKFGDIYDEVLEKCKADGLSLKEIQRGLKYKNGVFKNFKDVDIESIKRSHVIETLKTIEHQIPTLIKAKGWINKIFKYALQLEIVENNPVTSIDNSIVFKKASKVIHQPTLLENDKIKEYILALKNSDLKKTHKNLMLFNLLTAQRPGNVIKATWDEIDLKNAIWTIKAEKMKMRKEHIITLNSQALKILKEQKKMKVNDYIFAGSSKNGCNSENITCNINKRLGYKGIQSAHGFRAMFRSLANEHQLDHGVSMDIAEQCLAHEQKNAILKAYNRSENIELKRKLMQWWGDYIEKLAGDF</sequence>
<evidence type="ECO:0000256" key="4">
    <source>
        <dbReference type="ARBA" id="ARBA00023172"/>
    </source>
</evidence>
<feature type="domain" description="Tyr recombinase" evidence="5">
    <location>
        <begin position="198"/>
        <end position="377"/>
    </location>
</feature>
<evidence type="ECO:0000256" key="3">
    <source>
        <dbReference type="ARBA" id="ARBA00023125"/>
    </source>
</evidence>
<dbReference type="EMBL" id="AACCII010000007">
    <property type="protein sequence ID" value="EAJ9719080.1"/>
    <property type="molecule type" value="Genomic_DNA"/>
</dbReference>
<dbReference type="InterPro" id="IPR011010">
    <property type="entry name" value="DNA_brk_join_enz"/>
</dbReference>
<comment type="caution">
    <text evidence="7">The sequence shown here is derived from an EMBL/GenBank/DDBJ whole genome shotgun (WGS) entry which is preliminary data.</text>
</comment>
<dbReference type="SUPFAM" id="SSF56349">
    <property type="entry name" value="DNA breaking-rejoining enzymes"/>
    <property type="match status" value="1"/>
</dbReference>
<dbReference type="Gene3D" id="3.30.160.390">
    <property type="entry name" value="Integrase, DNA-binding domain"/>
    <property type="match status" value="1"/>
</dbReference>
<dbReference type="GO" id="GO:0015074">
    <property type="term" value="P:DNA integration"/>
    <property type="evidence" value="ECO:0007669"/>
    <property type="project" value="UniProtKB-KW"/>
</dbReference>
<dbReference type="InterPro" id="IPR050808">
    <property type="entry name" value="Phage_Integrase"/>
</dbReference>
<dbReference type="Pfam" id="PF13356">
    <property type="entry name" value="Arm-DNA-bind_3"/>
    <property type="match status" value="1"/>
</dbReference>
<dbReference type="RefSeq" id="WP_002787311.1">
    <property type="nucleotide sequence ID" value="NZ_AP028374.1"/>
</dbReference>
<dbReference type="Gene3D" id="1.10.443.10">
    <property type="entry name" value="Intergrase catalytic core"/>
    <property type="match status" value="1"/>
</dbReference>
<organism evidence="7 12">
    <name type="scientific">Campylobacter jejuni</name>
    <dbReference type="NCBI Taxonomy" id="197"/>
    <lineage>
        <taxon>Bacteria</taxon>
        <taxon>Pseudomonadati</taxon>
        <taxon>Campylobacterota</taxon>
        <taxon>Epsilonproteobacteria</taxon>
        <taxon>Campylobacterales</taxon>
        <taxon>Campylobacteraceae</taxon>
        <taxon>Campylobacter</taxon>
    </lineage>
</organism>
<evidence type="ECO:0000256" key="1">
    <source>
        <dbReference type="ARBA" id="ARBA00008857"/>
    </source>
</evidence>
<accession>A0A1E7NLU7</accession>
<dbReference type="InterPro" id="IPR002104">
    <property type="entry name" value="Integrase_catalytic"/>
</dbReference>
<dbReference type="PANTHER" id="PTHR30629">
    <property type="entry name" value="PROPHAGE INTEGRASE"/>
    <property type="match status" value="1"/>
</dbReference>
<comment type="similarity">
    <text evidence="1">Belongs to the 'phage' integrase family.</text>
</comment>
<keyword evidence="3" id="KW-0238">DNA-binding</keyword>
<evidence type="ECO:0000313" key="13">
    <source>
        <dbReference type="Proteomes" id="UP000865560"/>
    </source>
</evidence>
<reference evidence="9 13" key="1">
    <citation type="submission" date="2016-09" db="EMBL/GenBank/DDBJ databases">
        <title>Campylobacter from American crows.</title>
        <authorList>
            <person name="Weis A.M."/>
            <person name="Weimer B.C."/>
            <person name="Townsend A.K."/>
            <person name="Taff C."/>
        </authorList>
    </citation>
    <scope>NUCLEOTIDE SEQUENCE [LARGE SCALE GENOMIC DNA]</scope>
    <source>
        <strain evidence="9 13">BCW_3791</strain>
    </source>
</reference>
<evidence type="ECO:0000313" key="7">
    <source>
        <dbReference type="EMBL" id="EAK3958372.1"/>
    </source>
</evidence>
<gene>
    <name evidence="9" type="ORF">AJY60_05020</name>
    <name evidence="8" type="ORF">B7A03_00500</name>
    <name evidence="7" type="ORF">C1418_00735</name>
    <name evidence="6" type="ORF">E8P16_06440</name>
</gene>
<dbReference type="Proteomes" id="UP000349590">
    <property type="component" value="Unassembled WGS sequence"/>
</dbReference>
<dbReference type="Proteomes" id="UP000392616">
    <property type="component" value="Unassembled WGS sequence"/>
</dbReference>
<dbReference type="InterPro" id="IPR010998">
    <property type="entry name" value="Integrase_recombinase_N"/>
</dbReference>
<evidence type="ECO:0000313" key="11">
    <source>
        <dbReference type="Proteomes" id="UP000392616"/>
    </source>
</evidence>